<evidence type="ECO:0000313" key="1">
    <source>
        <dbReference type="EMBL" id="EUJ25050.1"/>
    </source>
</evidence>
<reference evidence="1 2" key="1">
    <citation type="journal article" date="2014" name="Int. J. Syst. Evol. Microbiol.">
        <title>Listeria floridensis sp. nov., Listeria aquatica sp. nov., Listeria cornellensis sp. nov., Listeria riparia sp. nov. and Listeria grandensis sp. nov., from agricultural and natural environments.</title>
        <authorList>
            <person name="den Bakker H.C."/>
            <person name="Warchocki S."/>
            <person name="Wright E.M."/>
            <person name="Allred A.F."/>
            <person name="Ahlstrom C."/>
            <person name="Manuel C.S."/>
            <person name="Stasiewicz M.J."/>
            <person name="Burrell A."/>
            <person name="Roof S."/>
            <person name="Strawn L."/>
            <person name="Fortes E.D."/>
            <person name="Nightingale K.K."/>
            <person name="Kephart D."/>
            <person name="Wiedmann M."/>
        </authorList>
    </citation>
    <scope>NUCLEOTIDE SEQUENCE [LARGE SCALE GENOMIC DNA]</scope>
    <source>
        <strain evidence="2">FSL F6-971</strain>
    </source>
</reference>
<sequence length="166" mass="20020">MLNEKLAYHFTSVDTAVKYILPNNTIMMNNFNKVNDPKESKDWPFNFYSITSDQGRNFSKTLFSKARTYLNEHIFMTCFKVEEEEQYLDDYTQNRAFFDMRMWNEYGDKHKGVMLAFDFDLLESAYSDTGELMYSGPVRYTYDLTNIDWFQPIKKWEGGYFEFFFF</sequence>
<dbReference type="InterPro" id="IPR021352">
    <property type="entry name" value="DUF2971"/>
</dbReference>
<comment type="caution">
    <text evidence="1">The sequence shown here is derived from an EMBL/GenBank/DDBJ whole genome shotgun (WGS) entry which is preliminary data.</text>
</comment>
<protein>
    <submittedName>
        <fullName evidence="1">Uncharacterized protein</fullName>
    </submittedName>
</protein>
<dbReference type="OrthoDB" id="190848at2"/>
<proteinExistence type="predicted"/>
<accession>W7BJR7</accession>
<dbReference type="RefSeq" id="WP_051998406.1">
    <property type="nucleotide sequence ID" value="NZ_AODD01000002.1"/>
</dbReference>
<evidence type="ECO:0000313" key="2">
    <source>
        <dbReference type="Proteomes" id="UP000019253"/>
    </source>
</evidence>
<organism evidence="1 2">
    <name type="scientific">Listeria grandensis FSL F6-0971</name>
    <dbReference type="NCBI Taxonomy" id="1265819"/>
    <lineage>
        <taxon>Bacteria</taxon>
        <taxon>Bacillati</taxon>
        <taxon>Bacillota</taxon>
        <taxon>Bacilli</taxon>
        <taxon>Bacillales</taxon>
        <taxon>Listeriaceae</taxon>
        <taxon>Listeria</taxon>
    </lineage>
</organism>
<dbReference type="EMBL" id="AODD01000002">
    <property type="protein sequence ID" value="EUJ25050.1"/>
    <property type="molecule type" value="Genomic_DNA"/>
</dbReference>
<name>W7BJR7_9LIST</name>
<keyword evidence="2" id="KW-1185">Reference proteome</keyword>
<gene>
    <name evidence="1" type="ORF">PGRAN_04215</name>
</gene>
<dbReference type="Proteomes" id="UP000019253">
    <property type="component" value="Unassembled WGS sequence"/>
</dbReference>
<dbReference type="PATRIC" id="fig|1265819.5.peg.842"/>
<dbReference type="AlphaFoldDB" id="W7BJR7"/>
<dbReference type="Pfam" id="PF11185">
    <property type="entry name" value="DUF2971"/>
    <property type="match status" value="1"/>
</dbReference>